<evidence type="ECO:0000313" key="7">
    <source>
        <dbReference type="Proteomes" id="UP000540506"/>
    </source>
</evidence>
<dbReference type="Pfam" id="PF00109">
    <property type="entry name" value="ketoacyl-synt"/>
    <property type="match status" value="1"/>
</dbReference>
<dbReference type="PANTHER" id="PTHR11712">
    <property type="entry name" value="POLYKETIDE SYNTHASE-RELATED"/>
    <property type="match status" value="1"/>
</dbReference>
<sequence>MSRPDIAVTGLGMLTPAGIDVAATWRGVCAGGSTAASCDQLAGLPVDFCCKVPAFDVPQALGRRTAHRLDRSTHLALLAAEEALRDAALDPLAWDGTRVGVVIGSGLGASHTWESQCRELRERGPGRISPLLISMIGPSTPASEVALACGAHGPALATATACASGASAVTVARDLLATGQCDVVLAGGTEACTTPLITTGFAQLGALSTRCDDPATASRPFDLTRDGFVLAEAAAVLVLERAEHAAARRHPPRALLAGCGSATDAHHPTAPHPEGRGIKQALRAALADAALSHRDVHYVNAHGTATVQGDAVEAAAISTLLPAGPFVTSTKGALGHSLGAAGAVEAALTVLSLQHSLIPPTANLDTPDPAFDLNLVTKTAAHERVSAALSTSVGFGGHNVVLAFRAP</sequence>
<comment type="caution">
    <text evidence="6">The sequence shown here is derived from an EMBL/GenBank/DDBJ whole genome shotgun (WGS) entry which is preliminary data.</text>
</comment>
<evidence type="ECO:0000256" key="1">
    <source>
        <dbReference type="ARBA" id="ARBA00008467"/>
    </source>
</evidence>
<dbReference type="GO" id="GO:0004315">
    <property type="term" value="F:3-oxoacyl-[acyl-carrier-protein] synthase activity"/>
    <property type="evidence" value="ECO:0007669"/>
    <property type="project" value="UniProtKB-EC"/>
</dbReference>
<dbReference type="CDD" id="cd00834">
    <property type="entry name" value="KAS_I_II"/>
    <property type="match status" value="1"/>
</dbReference>
<keyword evidence="2 4" id="KW-0808">Transferase</keyword>
<dbReference type="InterPro" id="IPR000794">
    <property type="entry name" value="Beta-ketoacyl_synthase"/>
</dbReference>
<dbReference type="InterPro" id="IPR018201">
    <property type="entry name" value="Ketoacyl_synth_AS"/>
</dbReference>
<evidence type="ECO:0000313" key="6">
    <source>
        <dbReference type="EMBL" id="MBB4926162.1"/>
    </source>
</evidence>
<dbReference type="InterPro" id="IPR014030">
    <property type="entry name" value="Ketoacyl_synth_N"/>
</dbReference>
<evidence type="ECO:0000256" key="2">
    <source>
        <dbReference type="ARBA" id="ARBA00022679"/>
    </source>
</evidence>
<dbReference type="SMART" id="SM00825">
    <property type="entry name" value="PKS_KS"/>
    <property type="match status" value="1"/>
</dbReference>
<dbReference type="PANTHER" id="PTHR11712:SF347">
    <property type="entry name" value="BETA KETOACYL-ACYL CARRIER PROTEIN SYNTHASE"/>
    <property type="match status" value="1"/>
</dbReference>
<dbReference type="PROSITE" id="PS52004">
    <property type="entry name" value="KS3_2"/>
    <property type="match status" value="1"/>
</dbReference>
<gene>
    <name evidence="6" type="ORF">FHR34_005155</name>
</gene>
<dbReference type="EMBL" id="JACHJV010000001">
    <property type="protein sequence ID" value="MBB4926162.1"/>
    <property type="molecule type" value="Genomic_DNA"/>
</dbReference>
<dbReference type="InterPro" id="IPR014031">
    <property type="entry name" value="Ketoacyl_synth_C"/>
</dbReference>
<name>A0A7W7R666_KITKI</name>
<protein>
    <submittedName>
        <fullName evidence="6">3-oxoacyl-[acyl-carrier-protein] synthase II</fullName>
        <ecNumber evidence="6">2.3.1.179</ecNumber>
    </submittedName>
</protein>
<organism evidence="6 7">
    <name type="scientific">Kitasatospora kifunensis</name>
    <name type="common">Streptomyces kifunensis</name>
    <dbReference type="NCBI Taxonomy" id="58351"/>
    <lineage>
        <taxon>Bacteria</taxon>
        <taxon>Bacillati</taxon>
        <taxon>Actinomycetota</taxon>
        <taxon>Actinomycetes</taxon>
        <taxon>Kitasatosporales</taxon>
        <taxon>Streptomycetaceae</taxon>
        <taxon>Kitasatospora</taxon>
    </lineage>
</organism>
<dbReference type="Pfam" id="PF02801">
    <property type="entry name" value="Ketoacyl-synt_C"/>
    <property type="match status" value="1"/>
</dbReference>
<dbReference type="AlphaFoldDB" id="A0A7W7R666"/>
<dbReference type="FunFam" id="3.40.47.10:FF:000018">
    <property type="entry name" value="3-oxoacyl-[acyl-carrier-protein] synthase 2"/>
    <property type="match status" value="1"/>
</dbReference>
<accession>A0A7W7R666</accession>
<feature type="domain" description="Ketosynthase family 3 (KS3)" evidence="5">
    <location>
        <begin position="3"/>
        <end position="406"/>
    </location>
</feature>
<dbReference type="EC" id="2.3.1.179" evidence="6"/>
<dbReference type="GO" id="GO:0006633">
    <property type="term" value="P:fatty acid biosynthetic process"/>
    <property type="evidence" value="ECO:0007669"/>
    <property type="project" value="InterPro"/>
</dbReference>
<dbReference type="InterPro" id="IPR020841">
    <property type="entry name" value="PKS_Beta-ketoAc_synthase_dom"/>
</dbReference>
<dbReference type="NCBIfam" id="NF005589">
    <property type="entry name" value="PRK07314.1"/>
    <property type="match status" value="1"/>
</dbReference>
<dbReference type="InterPro" id="IPR016039">
    <property type="entry name" value="Thiolase-like"/>
</dbReference>
<dbReference type="Gene3D" id="3.40.47.10">
    <property type="match status" value="2"/>
</dbReference>
<keyword evidence="7" id="KW-1185">Reference proteome</keyword>
<evidence type="ECO:0000256" key="3">
    <source>
        <dbReference type="ARBA" id="ARBA00023315"/>
    </source>
</evidence>
<evidence type="ECO:0000259" key="5">
    <source>
        <dbReference type="PROSITE" id="PS52004"/>
    </source>
</evidence>
<dbReference type="SUPFAM" id="SSF53901">
    <property type="entry name" value="Thiolase-like"/>
    <property type="match status" value="2"/>
</dbReference>
<proteinExistence type="inferred from homology"/>
<dbReference type="Proteomes" id="UP000540506">
    <property type="component" value="Unassembled WGS sequence"/>
</dbReference>
<comment type="similarity">
    <text evidence="1 4">Belongs to the thiolase-like superfamily. Beta-ketoacyl-ACP synthases family.</text>
</comment>
<dbReference type="PROSITE" id="PS00606">
    <property type="entry name" value="KS3_1"/>
    <property type="match status" value="1"/>
</dbReference>
<evidence type="ECO:0000256" key="4">
    <source>
        <dbReference type="RuleBase" id="RU003694"/>
    </source>
</evidence>
<keyword evidence="3 6" id="KW-0012">Acyltransferase</keyword>
<dbReference type="RefSeq" id="WP_184939061.1">
    <property type="nucleotide sequence ID" value="NZ_JACHJV010000001.1"/>
</dbReference>
<reference evidence="6 7" key="1">
    <citation type="submission" date="2020-08" db="EMBL/GenBank/DDBJ databases">
        <title>Sequencing the genomes of 1000 actinobacteria strains.</title>
        <authorList>
            <person name="Klenk H.-P."/>
        </authorList>
    </citation>
    <scope>NUCLEOTIDE SEQUENCE [LARGE SCALE GENOMIC DNA]</scope>
    <source>
        <strain evidence="6 7">DSM 41654</strain>
    </source>
</reference>